<feature type="domain" description="Leucine-binding protein" evidence="5">
    <location>
        <begin position="36"/>
        <end position="382"/>
    </location>
</feature>
<keyword evidence="7" id="KW-1185">Reference proteome</keyword>
<dbReference type="SUPFAM" id="SSF53822">
    <property type="entry name" value="Periplasmic binding protein-like I"/>
    <property type="match status" value="1"/>
</dbReference>
<keyword evidence="3" id="KW-0813">Transport</keyword>
<sequence>MKIGFNDISRRSLLTLAAAGILSIGVARPSFAADDIVIGASLPLSGVLAGFGSYLKWGYNHAVDEVNAAGGIEIKGAKRKVRLEIRDDKSDPNVVASNTDTLISRDHAVAILASPTPPLVAAGGLVAERNRIPFITGAAPLESFKAVRKWRYGWDVFFWEPDLAASPFHLINDLALATNKKVAILHDNGPDGQQVGGVAWPAMAKQFQFEVVRNSAFPMDSTQFTSVIADAKASNADIMLVMSSTPQAVAIRKQLAAAGYTPKVLVMERGGEPQQFSEALGPLANGTLVGAYWNPSYPYPGSFELTKAFETETGQTWSQHISASYAVAKIMLDAIARAGSTDSEAINDEIAKTEATYVVGPVKFDESHTSKLPIAQSQWQDGQVQIVWPQAQASAKILFPVPAGN</sequence>
<feature type="chain" id="PRO_5046462513" evidence="4">
    <location>
        <begin position="33"/>
        <end position="405"/>
    </location>
</feature>
<dbReference type="CDD" id="cd06338">
    <property type="entry name" value="PBP1_ABC_ligand_binding-like"/>
    <property type="match status" value="1"/>
</dbReference>
<dbReference type="RefSeq" id="WP_192149514.1">
    <property type="nucleotide sequence ID" value="NZ_JACYXI010000012.1"/>
</dbReference>
<accession>A0ABR9CS10</accession>
<dbReference type="Proteomes" id="UP000632063">
    <property type="component" value="Unassembled WGS sequence"/>
</dbReference>
<dbReference type="PROSITE" id="PS51318">
    <property type="entry name" value="TAT"/>
    <property type="match status" value="1"/>
</dbReference>
<feature type="signal peptide" evidence="4">
    <location>
        <begin position="1"/>
        <end position="32"/>
    </location>
</feature>
<dbReference type="Pfam" id="PF13458">
    <property type="entry name" value="Peripla_BP_6"/>
    <property type="match status" value="1"/>
</dbReference>
<dbReference type="PANTHER" id="PTHR30483">
    <property type="entry name" value="LEUCINE-SPECIFIC-BINDING PROTEIN"/>
    <property type="match status" value="1"/>
</dbReference>
<reference evidence="6 7" key="2">
    <citation type="journal article" date="2021" name="Int. J. Syst. Evol. Microbiol.">
        <title>Roseibium litorale sp. nov., isolated from a tidal flat sediment and proposal for the reclassification of Labrenzia polysiphoniae as Roseibium polysiphoniae comb. nov.</title>
        <authorList>
            <person name="Liu Y."/>
            <person name="Pei T."/>
            <person name="Du J."/>
            <person name="Chao M."/>
            <person name="Deng M.R."/>
            <person name="Zhu H."/>
        </authorList>
    </citation>
    <scope>NUCLEOTIDE SEQUENCE [LARGE SCALE GENOMIC DNA]</scope>
    <source>
        <strain evidence="6 7">4C16A</strain>
    </source>
</reference>
<dbReference type="InterPro" id="IPR028081">
    <property type="entry name" value="Leu-bd"/>
</dbReference>
<dbReference type="Gene3D" id="3.40.50.2300">
    <property type="match status" value="2"/>
</dbReference>
<dbReference type="PANTHER" id="PTHR30483:SF37">
    <property type="entry name" value="ABC TRANSPORTER SUBSTRATE-BINDING PROTEIN"/>
    <property type="match status" value="1"/>
</dbReference>
<evidence type="ECO:0000256" key="3">
    <source>
        <dbReference type="ARBA" id="ARBA00022970"/>
    </source>
</evidence>
<reference evidence="7" key="1">
    <citation type="submission" date="2020-09" db="EMBL/GenBank/DDBJ databases">
        <title>The genome sequence of strain Labrenzia suaedae 4C16A.</title>
        <authorList>
            <person name="Liu Y."/>
        </authorList>
    </citation>
    <scope>NUCLEOTIDE SEQUENCE [LARGE SCALE GENOMIC DNA]</scope>
    <source>
        <strain evidence="7">4C16A</strain>
    </source>
</reference>
<dbReference type="EMBL" id="JACYXI010000012">
    <property type="protein sequence ID" value="MBD8893394.1"/>
    <property type="molecule type" value="Genomic_DNA"/>
</dbReference>
<evidence type="ECO:0000259" key="5">
    <source>
        <dbReference type="Pfam" id="PF13458"/>
    </source>
</evidence>
<organism evidence="6 7">
    <name type="scientific">Roseibium litorale</name>
    <dbReference type="NCBI Taxonomy" id="2803841"/>
    <lineage>
        <taxon>Bacteria</taxon>
        <taxon>Pseudomonadati</taxon>
        <taxon>Pseudomonadota</taxon>
        <taxon>Alphaproteobacteria</taxon>
        <taxon>Hyphomicrobiales</taxon>
        <taxon>Stappiaceae</taxon>
        <taxon>Roseibium</taxon>
    </lineage>
</organism>
<name>A0ABR9CS10_9HYPH</name>
<gene>
    <name evidence="6" type="ORF">IG616_17760</name>
</gene>
<evidence type="ECO:0000256" key="4">
    <source>
        <dbReference type="SAM" id="SignalP"/>
    </source>
</evidence>
<dbReference type="InterPro" id="IPR028082">
    <property type="entry name" value="Peripla_BP_I"/>
</dbReference>
<keyword evidence="3" id="KW-0029">Amino-acid transport</keyword>
<evidence type="ECO:0000256" key="2">
    <source>
        <dbReference type="ARBA" id="ARBA00022729"/>
    </source>
</evidence>
<evidence type="ECO:0000313" key="7">
    <source>
        <dbReference type="Proteomes" id="UP000632063"/>
    </source>
</evidence>
<dbReference type="InterPro" id="IPR006311">
    <property type="entry name" value="TAT_signal"/>
</dbReference>
<proteinExistence type="inferred from homology"/>
<evidence type="ECO:0000313" key="6">
    <source>
        <dbReference type="EMBL" id="MBD8893394.1"/>
    </source>
</evidence>
<keyword evidence="2 4" id="KW-0732">Signal</keyword>
<comment type="similarity">
    <text evidence="1">Belongs to the leucine-binding protein family.</text>
</comment>
<comment type="caution">
    <text evidence="6">The sequence shown here is derived from an EMBL/GenBank/DDBJ whole genome shotgun (WGS) entry which is preliminary data.</text>
</comment>
<evidence type="ECO:0000256" key="1">
    <source>
        <dbReference type="ARBA" id="ARBA00010062"/>
    </source>
</evidence>
<dbReference type="InterPro" id="IPR051010">
    <property type="entry name" value="BCAA_transport"/>
</dbReference>
<protein>
    <submittedName>
        <fullName evidence="6">Amino acid ABC transporter substrate-binding protein</fullName>
    </submittedName>
</protein>